<evidence type="ECO:0000259" key="17">
    <source>
        <dbReference type="Pfam" id="PF02875"/>
    </source>
</evidence>
<evidence type="ECO:0000259" key="18">
    <source>
        <dbReference type="Pfam" id="PF08245"/>
    </source>
</evidence>
<dbReference type="PANTHER" id="PTHR43445">
    <property type="entry name" value="UDP-N-ACETYLMURAMATE--L-ALANINE LIGASE-RELATED"/>
    <property type="match status" value="1"/>
</dbReference>
<dbReference type="InterPro" id="IPR013221">
    <property type="entry name" value="Mur_ligase_cen"/>
</dbReference>
<dbReference type="GO" id="GO:0051301">
    <property type="term" value="P:cell division"/>
    <property type="evidence" value="ECO:0007669"/>
    <property type="project" value="UniProtKB-KW"/>
</dbReference>
<comment type="caution">
    <text evidence="14">Lacks conserved residue(s) required for the propagation of feature annotation.</text>
</comment>
<evidence type="ECO:0000313" key="19">
    <source>
        <dbReference type="EMBL" id="PIU41604.1"/>
    </source>
</evidence>
<feature type="transmembrane region" description="Helical" evidence="15">
    <location>
        <begin position="12"/>
        <end position="31"/>
    </location>
</feature>
<keyword evidence="5 14" id="KW-0436">Ligase</keyword>
<evidence type="ECO:0000313" key="20">
    <source>
        <dbReference type="Proteomes" id="UP000230052"/>
    </source>
</evidence>
<dbReference type="Gene3D" id="3.40.50.720">
    <property type="entry name" value="NAD(P)-binding Rossmann-like Domain"/>
    <property type="match status" value="1"/>
</dbReference>
<keyword evidence="8 14" id="KW-0067">ATP-binding</keyword>
<keyword evidence="11 14" id="KW-0131">Cell cycle</keyword>
<dbReference type="Gene3D" id="3.90.190.20">
    <property type="entry name" value="Mur ligase, C-terminal domain"/>
    <property type="match status" value="1"/>
</dbReference>
<evidence type="ECO:0000256" key="4">
    <source>
        <dbReference type="ARBA" id="ARBA00022490"/>
    </source>
</evidence>
<dbReference type="Pfam" id="PF08245">
    <property type="entry name" value="Mur_ligase_M"/>
    <property type="match status" value="1"/>
</dbReference>
<keyword evidence="4 14" id="KW-0963">Cytoplasm</keyword>
<evidence type="ECO:0000256" key="12">
    <source>
        <dbReference type="ARBA" id="ARBA00023316"/>
    </source>
</evidence>
<organism evidence="19 20">
    <name type="scientific">Candidatus Aquitaenariimonas noxiae</name>
    <dbReference type="NCBI Taxonomy" id="1974741"/>
    <lineage>
        <taxon>Bacteria</taxon>
        <taxon>Pseudomonadati</taxon>
        <taxon>Candidatus Omnitrophota</taxon>
        <taxon>Candidatus Aquitaenariimonas</taxon>
    </lineage>
</organism>
<evidence type="ECO:0000259" key="16">
    <source>
        <dbReference type="Pfam" id="PF01225"/>
    </source>
</evidence>
<reference evidence="19 20" key="1">
    <citation type="submission" date="2017-09" db="EMBL/GenBank/DDBJ databases">
        <title>Depth-based differentiation of microbial function through sediment-hosted aquifers and enrichment of novel symbionts in the deep terrestrial subsurface.</title>
        <authorList>
            <person name="Probst A.J."/>
            <person name="Ladd B."/>
            <person name="Jarett J.K."/>
            <person name="Geller-Mcgrath D.E."/>
            <person name="Sieber C.M."/>
            <person name="Emerson J.B."/>
            <person name="Anantharaman K."/>
            <person name="Thomas B.C."/>
            <person name="Malmstrom R."/>
            <person name="Stieglmeier M."/>
            <person name="Klingl A."/>
            <person name="Woyke T."/>
            <person name="Ryan C.M."/>
            <person name="Banfield J.F."/>
        </authorList>
    </citation>
    <scope>NUCLEOTIDE SEQUENCE [LARGE SCALE GENOMIC DNA]</scope>
    <source>
        <strain evidence="19">CG07_land_8_20_14_0_80_42_15</strain>
    </source>
</reference>
<feature type="domain" description="Mur ligase N-terminal catalytic" evidence="16">
    <location>
        <begin position="9"/>
        <end position="108"/>
    </location>
</feature>
<dbReference type="InterPro" id="IPR005758">
    <property type="entry name" value="UDP-N-AcMur_Ala_ligase_MurC"/>
</dbReference>
<comment type="subcellular location">
    <subcellularLocation>
        <location evidence="1 14">Cytoplasm</location>
    </subcellularLocation>
</comment>
<dbReference type="UniPathway" id="UPA00219"/>
<dbReference type="PANTHER" id="PTHR43445:SF3">
    <property type="entry name" value="UDP-N-ACETYLMURAMATE--L-ALANINE LIGASE"/>
    <property type="match status" value="1"/>
</dbReference>
<comment type="function">
    <text evidence="14">Cell wall formation.</text>
</comment>
<comment type="similarity">
    <text evidence="14">Belongs to the MurCDEF family.</text>
</comment>
<dbReference type="GO" id="GO:0008763">
    <property type="term" value="F:UDP-N-acetylmuramate-L-alanine ligase activity"/>
    <property type="evidence" value="ECO:0007669"/>
    <property type="project" value="UniProtKB-UniRule"/>
</dbReference>
<comment type="pathway">
    <text evidence="2 14">Cell wall biogenesis; peptidoglycan biosynthesis.</text>
</comment>
<protein>
    <recommendedName>
        <fullName evidence="3 14">UDP-N-acetylmuramate--L-alanine ligase</fullName>
        <ecNumber evidence="3 14">6.3.2.8</ecNumber>
    </recommendedName>
    <alternativeName>
        <fullName evidence="14">UDP-N-acetylmuramoyl-L-alanine synthetase</fullName>
    </alternativeName>
</protein>
<dbReference type="InterPro" id="IPR000713">
    <property type="entry name" value="Mur_ligase_N"/>
</dbReference>
<dbReference type="SUPFAM" id="SSF51984">
    <property type="entry name" value="MurCD N-terminal domain"/>
    <property type="match status" value="1"/>
</dbReference>
<evidence type="ECO:0000256" key="5">
    <source>
        <dbReference type="ARBA" id="ARBA00022598"/>
    </source>
</evidence>
<evidence type="ECO:0000256" key="1">
    <source>
        <dbReference type="ARBA" id="ARBA00004496"/>
    </source>
</evidence>
<keyword evidence="6 14" id="KW-0132">Cell division</keyword>
<feature type="domain" description="Mur ligase C-terminal" evidence="17">
    <location>
        <begin position="314"/>
        <end position="443"/>
    </location>
</feature>
<dbReference type="GO" id="GO:0008360">
    <property type="term" value="P:regulation of cell shape"/>
    <property type="evidence" value="ECO:0007669"/>
    <property type="project" value="UniProtKB-KW"/>
</dbReference>
<dbReference type="InterPro" id="IPR050061">
    <property type="entry name" value="MurCDEF_pg_biosynth"/>
</dbReference>
<gene>
    <name evidence="14" type="primary">murC</name>
    <name evidence="19" type="ORF">COS99_04640</name>
</gene>
<dbReference type="SUPFAM" id="SSF53623">
    <property type="entry name" value="MurD-like peptide ligases, catalytic domain"/>
    <property type="match status" value="1"/>
</dbReference>
<proteinExistence type="inferred from homology"/>
<keyword evidence="12 14" id="KW-0961">Cell wall biogenesis/degradation</keyword>
<dbReference type="EMBL" id="PEWV01000042">
    <property type="protein sequence ID" value="PIU41604.1"/>
    <property type="molecule type" value="Genomic_DNA"/>
</dbReference>
<keyword evidence="10 14" id="KW-0573">Peptidoglycan synthesis</keyword>
<keyword evidence="15" id="KW-1133">Transmembrane helix</keyword>
<dbReference type="EC" id="6.3.2.8" evidence="3 14"/>
<accession>A0A2J0KWB8</accession>
<dbReference type="SUPFAM" id="SSF53244">
    <property type="entry name" value="MurD-like peptide ligases, peptide-binding domain"/>
    <property type="match status" value="1"/>
</dbReference>
<keyword evidence="7 14" id="KW-0547">Nucleotide-binding</keyword>
<dbReference type="InterPro" id="IPR036565">
    <property type="entry name" value="Mur-like_cat_sf"/>
</dbReference>
<evidence type="ECO:0000256" key="10">
    <source>
        <dbReference type="ARBA" id="ARBA00022984"/>
    </source>
</evidence>
<evidence type="ECO:0000256" key="3">
    <source>
        <dbReference type="ARBA" id="ARBA00012211"/>
    </source>
</evidence>
<evidence type="ECO:0000256" key="9">
    <source>
        <dbReference type="ARBA" id="ARBA00022960"/>
    </source>
</evidence>
<keyword evidence="9 14" id="KW-0133">Cell shape</keyword>
<dbReference type="Pfam" id="PF02875">
    <property type="entry name" value="Mur_ligase_C"/>
    <property type="match status" value="1"/>
</dbReference>
<evidence type="ECO:0000256" key="6">
    <source>
        <dbReference type="ARBA" id="ARBA00022618"/>
    </source>
</evidence>
<dbReference type="Gene3D" id="3.40.1190.10">
    <property type="entry name" value="Mur-like, catalytic domain"/>
    <property type="match status" value="1"/>
</dbReference>
<comment type="catalytic activity">
    <reaction evidence="13 14">
        <text>UDP-N-acetyl-alpha-D-muramate + L-alanine + ATP = UDP-N-acetyl-alpha-D-muramoyl-L-alanine + ADP + phosphate + H(+)</text>
        <dbReference type="Rhea" id="RHEA:23372"/>
        <dbReference type="ChEBI" id="CHEBI:15378"/>
        <dbReference type="ChEBI" id="CHEBI:30616"/>
        <dbReference type="ChEBI" id="CHEBI:43474"/>
        <dbReference type="ChEBI" id="CHEBI:57972"/>
        <dbReference type="ChEBI" id="CHEBI:70757"/>
        <dbReference type="ChEBI" id="CHEBI:83898"/>
        <dbReference type="ChEBI" id="CHEBI:456216"/>
        <dbReference type="EC" id="6.3.2.8"/>
    </reaction>
</comment>
<keyword evidence="15" id="KW-0812">Transmembrane</keyword>
<sequence>MIEIEKKKKIHFVGIGGIGMSGVAFLLMELGCKISGSDLKDNGLIAKLRSKGAKIFIGHRDSNLEGDVDLVVYTSCIREDNPEMIKARKLNIQIAHRQTMLATLIQEKKGVAITGAHGKGTTTTFTGLCLLEAGLDPTIFVGTEVINFGGNAKVGKGEFFVMETDESDGSFVELQPYYAVLTNIDKEHLEHYKDMGNLISANRKFVDNIKKGGCLFCLYGDKNIQKALKDYRNRYKTFGFSSDSDLYAKDVEVQGITTTFKCLSLGKEIDKFKLMLPGSHNVLNALGAISVALEIGISPSIIKTALSNYKGAARRFEVKGDFGGILVIEDYAHHPTEIKATLEVCKHWHRGKVISIFQPHRFSRTQLLADEFGSAFDMADELILTDIYSAHEDPIKGVSTKLIFDKVKQKGKNEVCLIAKDEIVDYIGSRVNKGDIVLILGAGDIGDISVKIAQRLKEREIKAKLKL</sequence>
<evidence type="ECO:0000256" key="8">
    <source>
        <dbReference type="ARBA" id="ARBA00022840"/>
    </source>
</evidence>
<dbReference type="GO" id="GO:0005524">
    <property type="term" value="F:ATP binding"/>
    <property type="evidence" value="ECO:0007669"/>
    <property type="project" value="UniProtKB-UniRule"/>
</dbReference>
<dbReference type="AlphaFoldDB" id="A0A2J0KWB8"/>
<evidence type="ECO:0000256" key="2">
    <source>
        <dbReference type="ARBA" id="ARBA00004752"/>
    </source>
</evidence>
<dbReference type="GO" id="GO:0071555">
    <property type="term" value="P:cell wall organization"/>
    <property type="evidence" value="ECO:0007669"/>
    <property type="project" value="UniProtKB-KW"/>
</dbReference>
<dbReference type="InterPro" id="IPR036615">
    <property type="entry name" value="Mur_ligase_C_dom_sf"/>
</dbReference>
<evidence type="ECO:0000256" key="11">
    <source>
        <dbReference type="ARBA" id="ARBA00023306"/>
    </source>
</evidence>
<evidence type="ECO:0000256" key="15">
    <source>
        <dbReference type="SAM" id="Phobius"/>
    </source>
</evidence>
<comment type="caution">
    <text evidence="19">The sequence shown here is derived from an EMBL/GenBank/DDBJ whole genome shotgun (WGS) entry which is preliminary data.</text>
</comment>
<evidence type="ECO:0000256" key="14">
    <source>
        <dbReference type="HAMAP-Rule" id="MF_00046"/>
    </source>
</evidence>
<feature type="domain" description="Mur ligase central" evidence="18">
    <location>
        <begin position="113"/>
        <end position="292"/>
    </location>
</feature>
<keyword evidence="15" id="KW-0472">Membrane</keyword>
<evidence type="ECO:0000256" key="7">
    <source>
        <dbReference type="ARBA" id="ARBA00022741"/>
    </source>
</evidence>
<dbReference type="GO" id="GO:0005737">
    <property type="term" value="C:cytoplasm"/>
    <property type="evidence" value="ECO:0007669"/>
    <property type="project" value="UniProtKB-SubCell"/>
</dbReference>
<name>A0A2J0KWB8_9BACT</name>
<dbReference type="GO" id="GO:0009252">
    <property type="term" value="P:peptidoglycan biosynthetic process"/>
    <property type="evidence" value="ECO:0007669"/>
    <property type="project" value="UniProtKB-UniRule"/>
</dbReference>
<dbReference type="InterPro" id="IPR004101">
    <property type="entry name" value="Mur_ligase_C"/>
</dbReference>
<dbReference type="Proteomes" id="UP000230052">
    <property type="component" value="Unassembled WGS sequence"/>
</dbReference>
<dbReference type="Pfam" id="PF01225">
    <property type="entry name" value="Mur_ligase"/>
    <property type="match status" value="1"/>
</dbReference>
<evidence type="ECO:0000256" key="13">
    <source>
        <dbReference type="ARBA" id="ARBA00047833"/>
    </source>
</evidence>
<dbReference type="HAMAP" id="MF_00046">
    <property type="entry name" value="MurC"/>
    <property type="match status" value="1"/>
</dbReference>
<dbReference type="NCBIfam" id="TIGR01082">
    <property type="entry name" value="murC"/>
    <property type="match status" value="1"/>
</dbReference>